<protein>
    <submittedName>
        <fullName evidence="5">DNA mismatch repair protein MutS</fullName>
    </submittedName>
</protein>
<sequence>MTSMVSVGPHAVEASAPASPRFHSILFRDPTDEPTGAISPVGHFADLRLDDILAALAGVAHSDALTRHFTTPLRDATAVAYRHEVFTDLAHADVLAAIKKFSDAMDARHQVLEQVQRARHRLQQQSLSLELLATYADAARTLASDLQALHLGSTALRSLRAALEDLVHSPTFIASAATLATLQNAGSAVRYTVRIQGSRVIVSRYDGQGDHGAEVRSIFARFRHDTPGATPGVSSDSLRVDAVESRILDGVAVLHPELFAARDAFLAGPDGRMDPLITRLHHELPFYLSWLGLIRPLQHAGLTFCLPQVTENTSEISVEDGFDLALALATVPTGAAVVCNSFRLSGPEQIVVVTGPNNGGKTTFARMVGQLFHLVGLGVPVPGRSARLTLPDVVFTHFEQEEGAPTLTGRFLDELQRVHTILREATRDSVVILNESFSSTNLRDAVTVATEVMETLLERGCVGVYVTFMDELAALDDRSVSMVPRVVPQDPATRTFILDRAPADGRAHAWAIAQKYGLTRESLLARMRP</sequence>
<dbReference type="AlphaFoldDB" id="A0A3M0GB66"/>
<dbReference type="Pfam" id="PF00488">
    <property type="entry name" value="MutS_V"/>
    <property type="match status" value="1"/>
</dbReference>
<dbReference type="Gene3D" id="3.40.50.300">
    <property type="entry name" value="P-loop containing nucleotide triphosphate hydrolases"/>
    <property type="match status" value="1"/>
</dbReference>
<dbReference type="Proteomes" id="UP000275256">
    <property type="component" value="Unassembled WGS sequence"/>
</dbReference>
<dbReference type="GO" id="GO:0005829">
    <property type="term" value="C:cytosol"/>
    <property type="evidence" value="ECO:0007669"/>
    <property type="project" value="TreeGrafter"/>
</dbReference>
<dbReference type="SMART" id="SM00534">
    <property type="entry name" value="MUTSac"/>
    <property type="match status" value="1"/>
</dbReference>
<dbReference type="PANTHER" id="PTHR11361:SF34">
    <property type="entry name" value="DNA MISMATCH REPAIR PROTEIN MSH1, MITOCHONDRIAL"/>
    <property type="match status" value="1"/>
</dbReference>
<evidence type="ECO:0000256" key="3">
    <source>
        <dbReference type="ARBA" id="ARBA00023125"/>
    </source>
</evidence>
<evidence type="ECO:0000256" key="1">
    <source>
        <dbReference type="ARBA" id="ARBA00022741"/>
    </source>
</evidence>
<keyword evidence="2" id="KW-0067">ATP-binding</keyword>
<dbReference type="OrthoDB" id="9808166at2"/>
<reference evidence="5 6" key="1">
    <citation type="submission" date="2018-10" db="EMBL/GenBank/DDBJ databases">
        <title>Tessaracoccus antarcticuss sp. nov., isolated from sediment.</title>
        <authorList>
            <person name="Zhou L.Y."/>
            <person name="Du Z.J."/>
        </authorList>
    </citation>
    <scope>NUCLEOTIDE SEQUENCE [LARGE SCALE GENOMIC DNA]</scope>
    <source>
        <strain evidence="5 6">JDX10</strain>
    </source>
</reference>
<dbReference type="GO" id="GO:0006298">
    <property type="term" value="P:mismatch repair"/>
    <property type="evidence" value="ECO:0007669"/>
    <property type="project" value="InterPro"/>
</dbReference>
<name>A0A3M0GB66_9ACTN</name>
<evidence type="ECO:0000313" key="6">
    <source>
        <dbReference type="Proteomes" id="UP000275256"/>
    </source>
</evidence>
<dbReference type="InterPro" id="IPR027417">
    <property type="entry name" value="P-loop_NTPase"/>
</dbReference>
<dbReference type="InterPro" id="IPR000432">
    <property type="entry name" value="DNA_mismatch_repair_MutS_C"/>
</dbReference>
<organism evidence="5 6">
    <name type="scientific">Tessaracoccus antarcticus</name>
    <dbReference type="NCBI Taxonomy" id="2479848"/>
    <lineage>
        <taxon>Bacteria</taxon>
        <taxon>Bacillati</taxon>
        <taxon>Actinomycetota</taxon>
        <taxon>Actinomycetes</taxon>
        <taxon>Propionibacteriales</taxon>
        <taxon>Propionibacteriaceae</taxon>
        <taxon>Tessaracoccus</taxon>
    </lineage>
</organism>
<comment type="caution">
    <text evidence="5">The sequence shown here is derived from an EMBL/GenBank/DDBJ whole genome shotgun (WGS) entry which is preliminary data.</text>
</comment>
<dbReference type="GO" id="GO:0005524">
    <property type="term" value="F:ATP binding"/>
    <property type="evidence" value="ECO:0007669"/>
    <property type="project" value="UniProtKB-KW"/>
</dbReference>
<evidence type="ECO:0000256" key="2">
    <source>
        <dbReference type="ARBA" id="ARBA00022840"/>
    </source>
</evidence>
<dbReference type="PANTHER" id="PTHR11361">
    <property type="entry name" value="DNA MISMATCH REPAIR PROTEIN MUTS FAMILY MEMBER"/>
    <property type="match status" value="1"/>
</dbReference>
<dbReference type="SUPFAM" id="SSF52540">
    <property type="entry name" value="P-loop containing nucleoside triphosphate hydrolases"/>
    <property type="match status" value="1"/>
</dbReference>
<keyword evidence="3" id="KW-0238">DNA-binding</keyword>
<evidence type="ECO:0000259" key="4">
    <source>
        <dbReference type="SMART" id="SM00534"/>
    </source>
</evidence>
<keyword evidence="1" id="KW-0547">Nucleotide-binding</keyword>
<keyword evidence="6" id="KW-1185">Reference proteome</keyword>
<dbReference type="EMBL" id="REFW01000001">
    <property type="protein sequence ID" value="RMB61658.1"/>
    <property type="molecule type" value="Genomic_DNA"/>
</dbReference>
<dbReference type="GO" id="GO:0030983">
    <property type="term" value="F:mismatched DNA binding"/>
    <property type="evidence" value="ECO:0007669"/>
    <property type="project" value="InterPro"/>
</dbReference>
<dbReference type="GO" id="GO:0140664">
    <property type="term" value="F:ATP-dependent DNA damage sensor activity"/>
    <property type="evidence" value="ECO:0007669"/>
    <property type="project" value="InterPro"/>
</dbReference>
<dbReference type="InterPro" id="IPR045076">
    <property type="entry name" value="MutS"/>
</dbReference>
<accession>A0A3M0GB66</accession>
<proteinExistence type="predicted"/>
<evidence type="ECO:0000313" key="5">
    <source>
        <dbReference type="EMBL" id="RMB61658.1"/>
    </source>
</evidence>
<gene>
    <name evidence="5" type="ORF">EAX62_03225</name>
</gene>
<feature type="domain" description="DNA mismatch repair proteins mutS family" evidence="4">
    <location>
        <begin position="348"/>
        <end position="525"/>
    </location>
</feature>